<reference evidence="1 2" key="1">
    <citation type="submission" date="2017-04" db="EMBL/GenBank/DDBJ databases">
        <authorList>
            <person name="Afonso C.L."/>
            <person name="Miller P.J."/>
            <person name="Scott M.A."/>
            <person name="Spackman E."/>
            <person name="Goraichik I."/>
            <person name="Dimitrov K.M."/>
            <person name="Suarez D.L."/>
            <person name="Swayne D.E."/>
        </authorList>
    </citation>
    <scope>NUCLEOTIDE SEQUENCE [LARGE SCALE GENOMIC DNA]</scope>
    <source>
        <strain evidence="1 2">DSM 12555</strain>
    </source>
</reference>
<keyword evidence="2" id="KW-1185">Reference proteome</keyword>
<dbReference type="AlphaFoldDB" id="A0A1W1X644"/>
<dbReference type="STRING" id="1121291.SAMN02745134_00798"/>
<evidence type="ECO:0000313" key="2">
    <source>
        <dbReference type="Proteomes" id="UP000192468"/>
    </source>
</evidence>
<dbReference type="NCBIfam" id="TIGR01563">
    <property type="entry name" value="gp16_SPP1"/>
    <property type="match status" value="1"/>
</dbReference>
<sequence length="122" mass="13955">MADFNIDTGRLNKRITLQKFTEQETDADGFPIAGSGGYVDFKKVWANINNLFGNAYFAAKAVNEEDTVNFIIRYSSDISDMEEKDGYKKYKIVYKKKTYDIFFADNVASANTWYKLKAKAVN</sequence>
<dbReference type="InterPro" id="IPR038666">
    <property type="entry name" value="SSP1_head-tail_sf"/>
</dbReference>
<dbReference type="InterPro" id="IPR008767">
    <property type="entry name" value="Phage_SPP1_head-tail_adaptor"/>
</dbReference>
<accession>A0A1W1X644</accession>
<dbReference type="RefSeq" id="WP_084113958.1">
    <property type="nucleotide sequence ID" value="NZ_FWXH01000002.1"/>
</dbReference>
<dbReference type="OrthoDB" id="9808209at2"/>
<proteinExistence type="predicted"/>
<gene>
    <name evidence="1" type="ORF">SAMN02745134_00798</name>
</gene>
<name>A0A1W1X644_9CLOT</name>
<protein>
    <submittedName>
        <fullName evidence="1">Phage head-tail adaptor, putative, SPP1 family</fullName>
    </submittedName>
</protein>
<organism evidence="1 2">
    <name type="scientific">Clostridium acidisoli DSM 12555</name>
    <dbReference type="NCBI Taxonomy" id="1121291"/>
    <lineage>
        <taxon>Bacteria</taxon>
        <taxon>Bacillati</taxon>
        <taxon>Bacillota</taxon>
        <taxon>Clostridia</taxon>
        <taxon>Eubacteriales</taxon>
        <taxon>Clostridiaceae</taxon>
        <taxon>Clostridium</taxon>
    </lineage>
</organism>
<dbReference type="EMBL" id="FWXH01000002">
    <property type="protein sequence ID" value="SMC19320.1"/>
    <property type="molecule type" value="Genomic_DNA"/>
</dbReference>
<dbReference type="Gene3D" id="2.40.10.270">
    <property type="entry name" value="Bacteriophage SPP1 head-tail adaptor protein"/>
    <property type="match status" value="1"/>
</dbReference>
<dbReference type="Proteomes" id="UP000192468">
    <property type="component" value="Unassembled WGS sequence"/>
</dbReference>
<dbReference type="Pfam" id="PF05521">
    <property type="entry name" value="Phage_HCP"/>
    <property type="match status" value="1"/>
</dbReference>
<evidence type="ECO:0000313" key="1">
    <source>
        <dbReference type="EMBL" id="SMC19320.1"/>
    </source>
</evidence>